<feature type="compositionally biased region" description="Basic and acidic residues" evidence="1">
    <location>
        <begin position="378"/>
        <end position="396"/>
    </location>
</feature>
<gene>
    <name evidence="2" type="ORF">KC19_12G184700</name>
</gene>
<evidence type="ECO:0000256" key="1">
    <source>
        <dbReference type="SAM" id="MobiDB-lite"/>
    </source>
</evidence>
<sequence length="1003" mass="107831">MSKKKMPRAVMTLKDFHGGSIPSDLPLPSAPGMTVDRSAYERQGSGAWSSPSLGRGYGGNDRGVGHFRQGSGNGVRSFEDKASFFPNPANIGRNYEEDERKPVDGRPRSGHADRYEDHGYEDQRPHSSYEKTVDRFSVEEQGSYAPNARPYGRAAETGSYGQGDGQGYRQQSASAYVTEQVPPGGRNQSSYTQASQQNLLRAQPASPPSSWRQQLQQAPAAAAATRSTGPNVWPARQDSINNRAPEPVQNDSRSTAPWRAQTTPARSDVASVEKAPQGRWQSESDRQVPGHVAEVNPVRGSSFSDLSSRRLPAEPSASAFDRAHVAQSTSAETGRGAYLESGSGTFTDASRRSYGDGYADAGGRGVYQEPSRGGYADDGGRRRVNDERSLGYDEPLRSGNSERITFSDSGRTVYPDSGRYSGEANRVVDYPENGRRDFREHSRPEYVESGRERESIDNNRGGYAEAGRGGPDNGGRGAYTERGRPGYGSARGNYGENPQASSLVAGGRGAFNLEGARDSYGPVSTRGSYSADGAGSGSYPRDSGYGVDSNVTPYGESQDRSRSPFVSNGSRSPPPIDGNRGGYSSSDSGPADPSRGPASATTIAERPRLKLLPRSKPLEIPPAVGTEAPQPEESLKDRVPEVEEKRPAEVLTLDGFKSEGRDGGDSSLGNSPSNEDLNRPAERPKLNLKPRSQPAEPGVDLDSSGNVRQTVFGGARPRELVLKERGVDDPIVVDTAPTPVAAVPSKPERQEAASNWGDEKQELPRRYEPRGARSMERQDGNRVGSDPKEYRRGDIDRQDSKDRYESTRSYDRQESRNRDGQESRRDIDKQDSWRRPASPPAPAPAPSTLLDSTNRQNSGRLGYTAPASAVELAQAFSRSTSLGSPIIGGMNRTNSGNQRGPVSPGIRPGQNYGSSGYHGGSMNGNLGGYPVKDAPFSRLAEAPALPSSSYTAGGGQGNDYNGYNGGNRGYGSGSNESNWGPSYGRSDDDFPGKRGLPLRRPNE</sequence>
<protein>
    <submittedName>
        <fullName evidence="2">Uncharacterized protein</fullName>
    </submittedName>
</protein>
<feature type="compositionally biased region" description="Basic and acidic residues" evidence="1">
    <location>
        <begin position="94"/>
        <end position="138"/>
    </location>
</feature>
<feature type="compositionally biased region" description="Gly residues" evidence="1">
    <location>
        <begin position="467"/>
        <end position="477"/>
    </location>
</feature>
<feature type="compositionally biased region" description="Gly residues" evidence="1">
    <location>
        <begin position="916"/>
        <end position="927"/>
    </location>
</feature>
<name>A0A8T0GBB0_CERPU</name>
<feature type="compositionally biased region" description="Polar residues" evidence="1">
    <location>
        <begin position="891"/>
        <end position="900"/>
    </location>
</feature>
<feature type="compositionally biased region" description="Low complexity" evidence="1">
    <location>
        <begin position="213"/>
        <end position="224"/>
    </location>
</feature>
<feature type="region of interest" description="Disordered" evidence="1">
    <location>
        <begin position="945"/>
        <end position="1003"/>
    </location>
</feature>
<keyword evidence="3" id="KW-1185">Reference proteome</keyword>
<organism evidence="2 3">
    <name type="scientific">Ceratodon purpureus</name>
    <name type="common">Fire moss</name>
    <name type="synonym">Dicranum purpureum</name>
    <dbReference type="NCBI Taxonomy" id="3225"/>
    <lineage>
        <taxon>Eukaryota</taxon>
        <taxon>Viridiplantae</taxon>
        <taxon>Streptophyta</taxon>
        <taxon>Embryophyta</taxon>
        <taxon>Bryophyta</taxon>
        <taxon>Bryophytina</taxon>
        <taxon>Bryopsida</taxon>
        <taxon>Dicranidae</taxon>
        <taxon>Pseudoditrichales</taxon>
        <taxon>Ditrichaceae</taxon>
        <taxon>Ceratodon</taxon>
    </lineage>
</organism>
<dbReference type="GO" id="GO:0003729">
    <property type="term" value="F:mRNA binding"/>
    <property type="evidence" value="ECO:0007669"/>
    <property type="project" value="TreeGrafter"/>
</dbReference>
<comment type="caution">
    <text evidence="2">The sequence shown here is derived from an EMBL/GenBank/DDBJ whole genome shotgun (WGS) entry which is preliminary data.</text>
</comment>
<feature type="compositionally biased region" description="Low complexity" evidence="1">
    <location>
        <begin position="729"/>
        <end position="744"/>
    </location>
</feature>
<accession>A0A8T0GBB0</accession>
<feature type="region of interest" description="Disordered" evidence="1">
    <location>
        <begin position="14"/>
        <end position="862"/>
    </location>
</feature>
<feature type="compositionally biased region" description="Basic and acidic residues" evidence="1">
    <location>
        <begin position="432"/>
        <end position="457"/>
    </location>
</feature>
<proteinExistence type="predicted"/>
<reference evidence="2" key="1">
    <citation type="submission" date="2020-06" db="EMBL/GenBank/DDBJ databases">
        <title>WGS assembly of Ceratodon purpureus strain R40.</title>
        <authorList>
            <person name="Carey S.B."/>
            <person name="Jenkins J."/>
            <person name="Shu S."/>
            <person name="Lovell J.T."/>
            <person name="Sreedasyam A."/>
            <person name="Maumus F."/>
            <person name="Tiley G.P."/>
            <person name="Fernandez-Pozo N."/>
            <person name="Barry K."/>
            <person name="Chen C."/>
            <person name="Wang M."/>
            <person name="Lipzen A."/>
            <person name="Daum C."/>
            <person name="Saski C.A."/>
            <person name="Payton A.C."/>
            <person name="Mcbreen J.C."/>
            <person name="Conrad R.E."/>
            <person name="Kollar L.M."/>
            <person name="Olsson S."/>
            <person name="Huttunen S."/>
            <person name="Landis J.B."/>
            <person name="Wickett N.J."/>
            <person name="Johnson M.G."/>
            <person name="Rensing S.A."/>
            <person name="Grimwood J."/>
            <person name="Schmutz J."/>
            <person name="Mcdaniel S.F."/>
        </authorList>
    </citation>
    <scope>NUCLEOTIDE SEQUENCE</scope>
    <source>
        <strain evidence="2">R40</strain>
    </source>
</reference>
<feature type="compositionally biased region" description="Gly residues" evidence="1">
    <location>
        <begin position="952"/>
        <end position="972"/>
    </location>
</feature>
<evidence type="ECO:0000313" key="2">
    <source>
        <dbReference type="EMBL" id="KAG0555644.1"/>
    </source>
</evidence>
<feature type="compositionally biased region" description="Polar residues" evidence="1">
    <location>
        <begin position="249"/>
        <end position="265"/>
    </location>
</feature>
<feature type="compositionally biased region" description="Low complexity" evidence="1">
    <location>
        <begin position="527"/>
        <end position="539"/>
    </location>
</feature>
<evidence type="ECO:0000313" key="3">
    <source>
        <dbReference type="Proteomes" id="UP000822688"/>
    </source>
</evidence>
<dbReference type="EMBL" id="CM026433">
    <property type="protein sequence ID" value="KAG0555644.1"/>
    <property type="molecule type" value="Genomic_DNA"/>
</dbReference>
<dbReference type="PANTHER" id="PTHR32091:SF4">
    <property type="entry name" value="OS07G0546100 PROTEIN"/>
    <property type="match status" value="1"/>
</dbReference>
<dbReference type="GO" id="GO:0003743">
    <property type="term" value="F:translation initiation factor activity"/>
    <property type="evidence" value="ECO:0007669"/>
    <property type="project" value="InterPro"/>
</dbReference>
<dbReference type="AlphaFoldDB" id="A0A8T0GBB0"/>
<feature type="compositionally biased region" description="Basic and acidic residues" evidence="1">
    <location>
        <begin position="746"/>
        <end position="834"/>
    </location>
</feature>
<feature type="region of interest" description="Disordered" evidence="1">
    <location>
        <begin position="881"/>
        <end position="933"/>
    </location>
</feature>
<feature type="compositionally biased region" description="Polar residues" evidence="1">
    <location>
        <begin position="186"/>
        <end position="200"/>
    </location>
</feature>
<dbReference type="InterPro" id="IPR010433">
    <property type="entry name" value="EIF-4B_pln"/>
</dbReference>
<feature type="compositionally biased region" description="Polar residues" evidence="1">
    <location>
        <begin position="849"/>
        <end position="859"/>
    </location>
</feature>
<feature type="compositionally biased region" description="Basic and acidic residues" evidence="1">
    <location>
        <begin position="716"/>
        <end position="728"/>
    </location>
</feature>
<feature type="compositionally biased region" description="Basic and acidic residues" evidence="1">
    <location>
        <begin position="676"/>
        <end position="685"/>
    </location>
</feature>
<dbReference type="Proteomes" id="UP000822688">
    <property type="component" value="Chromosome 12"/>
</dbReference>
<feature type="compositionally biased region" description="Basic and acidic residues" evidence="1">
    <location>
        <begin position="633"/>
        <end position="648"/>
    </location>
</feature>
<dbReference type="PANTHER" id="PTHR32091">
    <property type="entry name" value="EUKARYOTIC TRANSLATION INITIATION FACTOR 4B"/>
    <property type="match status" value="1"/>
</dbReference>
<feature type="compositionally biased region" description="Polar residues" evidence="1">
    <location>
        <begin position="398"/>
        <end position="410"/>
    </location>
</feature>